<reference evidence="1" key="1">
    <citation type="submission" date="2021-04" db="EMBL/GenBank/DDBJ databases">
        <authorList>
            <person name="Hornung B."/>
        </authorList>
    </citation>
    <scope>NUCLEOTIDE SEQUENCE</scope>
    <source>
        <strain evidence="1">G5G6</strain>
    </source>
</reference>
<proteinExistence type="predicted"/>
<sequence length="111" mass="12266">MLSAFDIISLIVLGGLAWLWFDSFKAREAGIKAARFACESENLQLLDDTVAIASLRPVRNDDGQIALRRVYKFEFSDTGNNRRNGSVVLLGCRVVVVNIGLRLVSSDTVLH</sequence>
<gene>
    <name evidence="1" type="ORF">GTOL_12528</name>
</gene>
<evidence type="ECO:0008006" key="3">
    <source>
        <dbReference type="Google" id="ProtNLM"/>
    </source>
</evidence>
<dbReference type="Pfam" id="PF11743">
    <property type="entry name" value="DUF3301"/>
    <property type="match status" value="1"/>
</dbReference>
<evidence type="ECO:0000313" key="1">
    <source>
        <dbReference type="EMBL" id="CAG4884645.1"/>
    </source>
</evidence>
<dbReference type="Proteomes" id="UP000742786">
    <property type="component" value="Unassembled WGS sequence"/>
</dbReference>
<dbReference type="EMBL" id="CAJQUM010000001">
    <property type="protein sequence ID" value="CAG4884645.1"/>
    <property type="molecule type" value="Genomic_DNA"/>
</dbReference>
<comment type="caution">
    <text evidence="1">The sequence shown here is derived from an EMBL/GenBank/DDBJ whole genome shotgun (WGS) entry which is preliminary data.</text>
</comment>
<name>A0A916J668_9PROT</name>
<accession>A0A916J668</accession>
<organism evidence="1 2">
    <name type="scientific">Georgfuchsia toluolica</name>
    <dbReference type="NCBI Taxonomy" id="424218"/>
    <lineage>
        <taxon>Bacteria</taxon>
        <taxon>Pseudomonadati</taxon>
        <taxon>Pseudomonadota</taxon>
        <taxon>Betaproteobacteria</taxon>
        <taxon>Nitrosomonadales</taxon>
        <taxon>Sterolibacteriaceae</taxon>
        <taxon>Georgfuchsia</taxon>
    </lineage>
</organism>
<dbReference type="RefSeq" id="WP_220636473.1">
    <property type="nucleotide sequence ID" value="NZ_CAJQUM010000001.1"/>
</dbReference>
<protein>
    <recommendedName>
        <fullName evidence="3">DUF3301 domain-containing protein</fullName>
    </recommendedName>
</protein>
<dbReference type="InterPro" id="IPR021732">
    <property type="entry name" value="DUF3301"/>
</dbReference>
<dbReference type="AlphaFoldDB" id="A0A916J668"/>
<keyword evidence="2" id="KW-1185">Reference proteome</keyword>
<evidence type="ECO:0000313" key="2">
    <source>
        <dbReference type="Proteomes" id="UP000742786"/>
    </source>
</evidence>